<organism evidence="2 3">
    <name type="scientific">Xenopus laevis</name>
    <name type="common">African clawed frog</name>
    <dbReference type="NCBI Taxonomy" id="8355"/>
    <lineage>
        <taxon>Eukaryota</taxon>
        <taxon>Metazoa</taxon>
        <taxon>Chordata</taxon>
        <taxon>Craniata</taxon>
        <taxon>Vertebrata</taxon>
        <taxon>Euteleostomi</taxon>
        <taxon>Amphibia</taxon>
        <taxon>Batrachia</taxon>
        <taxon>Anura</taxon>
        <taxon>Pipoidea</taxon>
        <taxon>Pipidae</taxon>
        <taxon>Xenopodinae</taxon>
        <taxon>Xenopus</taxon>
        <taxon>Xenopus</taxon>
    </lineage>
</organism>
<dbReference type="Proteomes" id="UP000186698">
    <property type="component" value="Chromosome 3L"/>
</dbReference>
<sequence>MLEAKGKMRAILKGLSVVDYEDLDHKDHDPLQFFVKFLEKKGCYVRGKPEESPSYAMNKSIHPSDVETEMEKQGSDTGLHLPVDTEVEMYVERVVATHGKKMKTQLQMMVEIEVKTQLENLMKKDLEKQPQVDMQLETQVDMQLEPQVDMQLETQLDMQLETQVDMQLETQEGMQGETQEGMQGETQEGMQVETQVGMQVEKQIQTQLETKGPELELDLPNESDTETSPGPTDEHDENDEEMEEQVCLH</sequence>
<evidence type="ECO:0000256" key="1">
    <source>
        <dbReference type="SAM" id="MobiDB-lite"/>
    </source>
</evidence>
<accession>A0A8J1MJJ1</accession>
<evidence type="ECO:0000313" key="2">
    <source>
        <dbReference type="Proteomes" id="UP000186698"/>
    </source>
</evidence>
<proteinExistence type="predicted"/>
<feature type="compositionally biased region" description="Acidic residues" evidence="1">
    <location>
        <begin position="234"/>
        <end position="249"/>
    </location>
</feature>
<keyword evidence="2" id="KW-1185">Reference proteome</keyword>
<name>A0A8J1MJJ1_XENLA</name>
<gene>
    <name evidence="3" type="primary">LOC121401385</name>
</gene>
<dbReference type="PANTHER" id="PTHR47306">
    <property type="entry name" value="SI:CH211-178J18.4-RELATED"/>
    <property type="match status" value="1"/>
</dbReference>
<reference evidence="3" key="1">
    <citation type="submission" date="2025-08" db="UniProtKB">
        <authorList>
            <consortium name="RefSeq"/>
        </authorList>
    </citation>
    <scope>IDENTIFICATION</scope>
    <source>
        <strain evidence="3">J_2021</strain>
        <tissue evidence="3">Erythrocytes</tissue>
    </source>
</reference>
<dbReference type="PANTHER" id="PTHR47306:SF2">
    <property type="entry name" value="CORE-BINDING (CB) DOMAIN-CONTAINING PROTEIN"/>
    <property type="match status" value="1"/>
</dbReference>
<dbReference type="RefSeq" id="XP_041441907.1">
    <property type="nucleotide sequence ID" value="XM_041585973.1"/>
</dbReference>
<protein>
    <submittedName>
        <fullName evidence="3">Uncharacterized protein LOC121401385</fullName>
    </submittedName>
</protein>
<feature type="region of interest" description="Disordered" evidence="1">
    <location>
        <begin position="201"/>
        <end position="249"/>
    </location>
</feature>
<evidence type="ECO:0000313" key="3">
    <source>
        <dbReference type="RefSeq" id="XP_041441907.1"/>
    </source>
</evidence>
<dbReference type="AlphaFoldDB" id="A0A8J1MJJ1"/>
<dbReference type="GeneID" id="121401385"/>
<feature type="compositionally biased region" description="Acidic residues" evidence="1">
    <location>
        <begin position="215"/>
        <end position="225"/>
    </location>
</feature>
<dbReference type="KEGG" id="xla:121401385"/>